<gene>
    <name evidence="2" type="ORF">C8J25_102332</name>
</gene>
<dbReference type="PANTHER" id="PTHR43968:SF6">
    <property type="entry name" value="GLUTATHIONE S-TRANSFERASE OMEGA"/>
    <property type="match status" value="1"/>
</dbReference>
<comment type="caution">
    <text evidence="2">The sequence shown here is derived from an EMBL/GenBank/DDBJ whole genome shotgun (WGS) entry which is preliminary data.</text>
</comment>
<dbReference type="Gene3D" id="3.40.30.10">
    <property type="entry name" value="Glutaredoxin"/>
    <property type="match status" value="1"/>
</dbReference>
<organism evidence="2 3">
    <name type="scientific">Sphingomonas faeni</name>
    <dbReference type="NCBI Taxonomy" id="185950"/>
    <lineage>
        <taxon>Bacteria</taxon>
        <taxon>Pseudomonadati</taxon>
        <taxon>Pseudomonadota</taxon>
        <taxon>Alphaproteobacteria</taxon>
        <taxon>Sphingomonadales</taxon>
        <taxon>Sphingomonadaceae</taxon>
        <taxon>Sphingomonas</taxon>
    </lineage>
</organism>
<dbReference type="PANTHER" id="PTHR43968">
    <property type="match status" value="1"/>
</dbReference>
<dbReference type="InterPro" id="IPR004045">
    <property type="entry name" value="Glutathione_S-Trfase_N"/>
</dbReference>
<protein>
    <submittedName>
        <fullName evidence="2">Glutathione S-transferase</fullName>
    </submittedName>
</protein>
<dbReference type="GO" id="GO:0005737">
    <property type="term" value="C:cytoplasm"/>
    <property type="evidence" value="ECO:0007669"/>
    <property type="project" value="TreeGrafter"/>
</dbReference>
<dbReference type="SUPFAM" id="SSF47616">
    <property type="entry name" value="GST C-terminal domain-like"/>
    <property type="match status" value="1"/>
</dbReference>
<dbReference type="PROSITE" id="PS50404">
    <property type="entry name" value="GST_NTER"/>
    <property type="match status" value="1"/>
</dbReference>
<dbReference type="AlphaFoldDB" id="A0A2T5U9S2"/>
<dbReference type="InterPro" id="IPR036282">
    <property type="entry name" value="Glutathione-S-Trfase_C_sf"/>
</dbReference>
<dbReference type="CDD" id="cd03196">
    <property type="entry name" value="GST_C_5"/>
    <property type="match status" value="1"/>
</dbReference>
<accession>A0A2T5U9S2</accession>
<sequence length="207" mass="23390">MPILYSFRRCPYAMRARLAIAAADRKVELREIVLRDKPAAMLDASPKGTVPVLVLPDGTVIDQSLDIMRWACARTPDAEWPTDNDAGLIATNDGAFKHHLDRYKYADRYDVDPIEHRDAATVLLRNLDERLRASGSLGTTPQSMTDLAIMPFVRQFAQTDRSYFDGLPFERLHAWLAMHLASSPFAKVMIRPTPWQPGDPPMLFPIQ</sequence>
<keyword evidence="2" id="KW-0808">Transferase</keyword>
<evidence type="ECO:0000313" key="3">
    <source>
        <dbReference type="Proteomes" id="UP000244013"/>
    </source>
</evidence>
<evidence type="ECO:0000259" key="1">
    <source>
        <dbReference type="PROSITE" id="PS50404"/>
    </source>
</evidence>
<name>A0A2T5U9S2_9SPHN</name>
<proteinExistence type="predicted"/>
<dbReference type="GO" id="GO:0016740">
    <property type="term" value="F:transferase activity"/>
    <property type="evidence" value="ECO:0007669"/>
    <property type="project" value="UniProtKB-KW"/>
</dbReference>
<reference evidence="2 3" key="1">
    <citation type="submission" date="2018-04" db="EMBL/GenBank/DDBJ databases">
        <title>Genomic Encyclopedia of Type Strains, Phase III (KMG-III): the genomes of soil and plant-associated and newly described type strains.</title>
        <authorList>
            <person name="Whitman W."/>
        </authorList>
    </citation>
    <scope>NUCLEOTIDE SEQUENCE [LARGE SCALE GENOMIC DNA]</scope>
    <source>
        <strain evidence="2 3">MA-olki</strain>
    </source>
</reference>
<dbReference type="Proteomes" id="UP000244013">
    <property type="component" value="Unassembled WGS sequence"/>
</dbReference>
<feature type="domain" description="GST N-terminal" evidence="1">
    <location>
        <begin position="1"/>
        <end position="79"/>
    </location>
</feature>
<dbReference type="OrthoDB" id="9813092at2"/>
<dbReference type="InterPro" id="IPR036249">
    <property type="entry name" value="Thioredoxin-like_sf"/>
</dbReference>
<dbReference type="SUPFAM" id="SSF52833">
    <property type="entry name" value="Thioredoxin-like"/>
    <property type="match status" value="1"/>
</dbReference>
<dbReference type="EMBL" id="QAYE01000002">
    <property type="protein sequence ID" value="PTW48240.1"/>
    <property type="molecule type" value="Genomic_DNA"/>
</dbReference>
<evidence type="ECO:0000313" key="2">
    <source>
        <dbReference type="EMBL" id="PTW48240.1"/>
    </source>
</evidence>
<dbReference type="CDD" id="cd03060">
    <property type="entry name" value="GST_N_Omega_like"/>
    <property type="match status" value="1"/>
</dbReference>
<dbReference type="Pfam" id="PF13417">
    <property type="entry name" value="GST_N_3"/>
    <property type="match status" value="1"/>
</dbReference>
<dbReference type="InterPro" id="IPR050983">
    <property type="entry name" value="GST_Omega/HSP26"/>
</dbReference>